<dbReference type="Gene3D" id="1.10.10.10">
    <property type="entry name" value="Winged helix-like DNA-binding domain superfamily/Winged helix DNA-binding domain"/>
    <property type="match status" value="1"/>
</dbReference>
<sequence length="173" mass="19628">MNAKISTPLSFVPVEQKIDRVCVRATAPDAQQTRQNVILSHLIRHIQMAQATQSNAFLREYELNAVSFTALMMLFSSPECALNPSELADATGESRANVTRICDELVAKKLLTRSPNSEDRRRVDLRLAPEGEELVQRFLPQMRDRVHNVFNVLSQDERNTLENLLKRVLTELG</sequence>
<accession>A0ABQ3GZA1</accession>
<protein>
    <recommendedName>
        <fullName evidence="1">HTH marR-type domain-containing protein</fullName>
    </recommendedName>
</protein>
<dbReference type="PRINTS" id="PR00598">
    <property type="entry name" value="HTHMARR"/>
</dbReference>
<gene>
    <name evidence="2" type="ORF">GCM10007350_18580</name>
</gene>
<dbReference type="InterPro" id="IPR036388">
    <property type="entry name" value="WH-like_DNA-bd_sf"/>
</dbReference>
<reference evidence="3" key="1">
    <citation type="journal article" date="2019" name="Int. J. Syst. Evol. Microbiol.">
        <title>The Global Catalogue of Microorganisms (GCM) 10K type strain sequencing project: providing services to taxonomists for standard genome sequencing and annotation.</title>
        <authorList>
            <consortium name="The Broad Institute Genomics Platform"/>
            <consortium name="The Broad Institute Genome Sequencing Center for Infectious Disease"/>
            <person name="Wu L."/>
            <person name="Ma J."/>
        </authorList>
    </citation>
    <scope>NUCLEOTIDE SEQUENCE [LARGE SCALE GENOMIC DNA]</scope>
    <source>
        <strain evidence="3">KCTC 23701</strain>
    </source>
</reference>
<comment type="caution">
    <text evidence="2">The sequence shown here is derived from an EMBL/GenBank/DDBJ whole genome shotgun (WGS) entry which is preliminary data.</text>
</comment>
<dbReference type="EMBL" id="BMYO01000004">
    <property type="protein sequence ID" value="GHD62500.1"/>
    <property type="molecule type" value="Genomic_DNA"/>
</dbReference>
<name>A0ABQ3GZA1_9NEIS</name>
<dbReference type="SMART" id="SM00347">
    <property type="entry name" value="HTH_MARR"/>
    <property type="match status" value="1"/>
</dbReference>
<dbReference type="RefSeq" id="WP_189460086.1">
    <property type="nucleotide sequence ID" value="NZ_BMYO01000004.1"/>
</dbReference>
<dbReference type="Pfam" id="PF12802">
    <property type="entry name" value="MarR_2"/>
    <property type="match status" value="1"/>
</dbReference>
<organism evidence="2 3">
    <name type="scientific">Jeongeupia chitinilytica</name>
    <dbReference type="NCBI Taxonomy" id="1041641"/>
    <lineage>
        <taxon>Bacteria</taxon>
        <taxon>Pseudomonadati</taxon>
        <taxon>Pseudomonadota</taxon>
        <taxon>Betaproteobacteria</taxon>
        <taxon>Neisseriales</taxon>
        <taxon>Chitinibacteraceae</taxon>
        <taxon>Jeongeupia</taxon>
    </lineage>
</organism>
<dbReference type="PANTHER" id="PTHR33164:SF43">
    <property type="entry name" value="HTH-TYPE TRANSCRIPTIONAL REPRESSOR YETL"/>
    <property type="match status" value="1"/>
</dbReference>
<dbReference type="PANTHER" id="PTHR33164">
    <property type="entry name" value="TRANSCRIPTIONAL REGULATOR, MARR FAMILY"/>
    <property type="match status" value="1"/>
</dbReference>
<evidence type="ECO:0000259" key="1">
    <source>
        <dbReference type="PROSITE" id="PS50995"/>
    </source>
</evidence>
<dbReference type="InterPro" id="IPR000835">
    <property type="entry name" value="HTH_MarR-typ"/>
</dbReference>
<evidence type="ECO:0000313" key="3">
    <source>
        <dbReference type="Proteomes" id="UP000604737"/>
    </source>
</evidence>
<dbReference type="PROSITE" id="PS50995">
    <property type="entry name" value="HTH_MARR_2"/>
    <property type="match status" value="1"/>
</dbReference>
<dbReference type="Proteomes" id="UP000604737">
    <property type="component" value="Unassembled WGS sequence"/>
</dbReference>
<dbReference type="SUPFAM" id="SSF46785">
    <property type="entry name" value="Winged helix' DNA-binding domain"/>
    <property type="match status" value="1"/>
</dbReference>
<feature type="domain" description="HTH marR-type" evidence="1">
    <location>
        <begin position="36"/>
        <end position="170"/>
    </location>
</feature>
<proteinExistence type="predicted"/>
<evidence type="ECO:0000313" key="2">
    <source>
        <dbReference type="EMBL" id="GHD62500.1"/>
    </source>
</evidence>
<dbReference type="InterPro" id="IPR039422">
    <property type="entry name" value="MarR/SlyA-like"/>
</dbReference>
<dbReference type="InterPro" id="IPR036390">
    <property type="entry name" value="WH_DNA-bd_sf"/>
</dbReference>
<keyword evidence="3" id="KW-1185">Reference proteome</keyword>